<protein>
    <submittedName>
        <fullName evidence="6">Cadherin repeat domain-containing protein</fullName>
    </submittedName>
</protein>
<accession>A0A4Y8UFA5</accession>
<name>A0A4Y8UFA5_9GAMM</name>
<feature type="domain" description="Cadherin" evidence="5">
    <location>
        <begin position="859"/>
        <end position="949"/>
    </location>
</feature>
<feature type="unsure residue" description="I or L" evidence="6">
    <location>
        <position position="548"/>
    </location>
</feature>
<evidence type="ECO:0000256" key="1">
    <source>
        <dbReference type="ARBA" id="ARBA00004167"/>
    </source>
</evidence>
<dbReference type="PANTHER" id="PTHR24028:SF328">
    <property type="entry name" value="CADHERIN-3"/>
    <property type="match status" value="1"/>
</dbReference>
<gene>
    <name evidence="6" type="ORF">E3W66_08325</name>
</gene>
<evidence type="ECO:0000256" key="3">
    <source>
        <dbReference type="ARBA" id="ARBA00022989"/>
    </source>
</evidence>
<evidence type="ECO:0000313" key="6">
    <source>
        <dbReference type="EMBL" id="TFH67485.1"/>
    </source>
</evidence>
<dbReference type="EMBL" id="SPIA01000003">
    <property type="protein sequence ID" value="TFH67485.1"/>
    <property type="molecule type" value="Genomic_DNA"/>
</dbReference>
<evidence type="ECO:0000259" key="5">
    <source>
        <dbReference type="PROSITE" id="PS50268"/>
    </source>
</evidence>
<dbReference type="InterPro" id="IPR015919">
    <property type="entry name" value="Cadherin-like_sf"/>
</dbReference>
<comment type="caution">
    <text evidence="6">The sequence shown here is derived from an EMBL/GenBank/DDBJ whole genome shotgun (WGS) entry which is preliminary data.</text>
</comment>
<organism evidence="6 7">
    <name type="scientific">Gammaproteobacteria bacterium LSUCC0057</name>
    <dbReference type="NCBI Taxonomy" id="2559237"/>
    <lineage>
        <taxon>Bacteria</taxon>
        <taxon>Pseudomonadati</taxon>
        <taxon>Pseudomonadota</taxon>
        <taxon>Gammaproteobacteria</taxon>
        <taxon>Cellvibrionales</taxon>
        <taxon>Porticoccaceae</taxon>
        <taxon>SAR92 clade</taxon>
    </lineage>
</organism>
<keyword evidence="2" id="KW-0812">Transmembrane</keyword>
<feature type="domain" description="Cadherin" evidence="5">
    <location>
        <begin position="252"/>
        <end position="350"/>
    </location>
</feature>
<dbReference type="GO" id="GO:0005886">
    <property type="term" value="C:plasma membrane"/>
    <property type="evidence" value="ECO:0007669"/>
    <property type="project" value="TreeGrafter"/>
</dbReference>
<evidence type="ECO:0000256" key="2">
    <source>
        <dbReference type="ARBA" id="ARBA00022692"/>
    </source>
</evidence>
<dbReference type="Pfam" id="PF00028">
    <property type="entry name" value="Cadherin"/>
    <property type="match status" value="5"/>
</dbReference>
<dbReference type="SMART" id="SM00736">
    <property type="entry name" value="CADG"/>
    <property type="match status" value="3"/>
</dbReference>
<evidence type="ECO:0000256" key="4">
    <source>
        <dbReference type="ARBA" id="ARBA00023180"/>
    </source>
</evidence>
<feature type="domain" description="Cadherin" evidence="5">
    <location>
        <begin position="1048"/>
        <end position="1144"/>
    </location>
</feature>
<feature type="domain" description="Cadherin" evidence="5">
    <location>
        <begin position="751"/>
        <end position="853"/>
    </location>
</feature>
<feature type="domain" description="Cadherin" evidence="5">
    <location>
        <begin position="162"/>
        <end position="252"/>
    </location>
</feature>
<feature type="domain" description="Cadherin" evidence="5">
    <location>
        <begin position="958"/>
        <end position="1048"/>
    </location>
</feature>
<keyword evidence="7" id="KW-1185">Reference proteome</keyword>
<comment type="subcellular location">
    <subcellularLocation>
        <location evidence="1">Membrane</location>
        <topology evidence="1">Single-pass membrane protein</topology>
    </subcellularLocation>
</comment>
<keyword evidence="4" id="KW-0325">Glycoprotein</keyword>
<dbReference type="GO" id="GO:0007156">
    <property type="term" value="P:homophilic cell adhesion via plasma membrane adhesion molecules"/>
    <property type="evidence" value="ECO:0007669"/>
    <property type="project" value="InterPro"/>
</dbReference>
<dbReference type="Proteomes" id="UP000298133">
    <property type="component" value="Unassembled WGS sequence"/>
</dbReference>
<dbReference type="Gene3D" id="2.60.40.60">
    <property type="entry name" value="Cadherins"/>
    <property type="match status" value="10"/>
</dbReference>
<reference evidence="6 7" key="1">
    <citation type="submission" date="2019-03" db="EMBL/GenBank/DDBJ databases">
        <title>Draft genome of Gammaproteobacteria bacterium LSUCC0057, a member of the SAR92 clade.</title>
        <authorList>
            <person name="Lanclos V.C."/>
            <person name="Doiron C."/>
            <person name="Henson M.W."/>
            <person name="Thrash J.C."/>
        </authorList>
    </citation>
    <scope>NUCLEOTIDE SEQUENCE [LARGE SCALE GENOMIC DNA]</scope>
    <source>
        <strain evidence="6 7">LSUCC0057</strain>
    </source>
</reference>
<feature type="domain" description="Cadherin" evidence="5">
    <location>
        <begin position="647"/>
        <end position="749"/>
    </location>
</feature>
<proteinExistence type="predicted"/>
<dbReference type="SUPFAM" id="SSF49313">
    <property type="entry name" value="Cadherin-like"/>
    <property type="match status" value="8"/>
</dbReference>
<dbReference type="PROSITE" id="PS50268">
    <property type="entry name" value="CADHERIN_2"/>
    <property type="match status" value="10"/>
</dbReference>
<dbReference type="Pfam" id="PF17963">
    <property type="entry name" value="Big_9"/>
    <property type="match status" value="1"/>
</dbReference>
<evidence type="ECO:0000313" key="7">
    <source>
        <dbReference type="Proteomes" id="UP000298133"/>
    </source>
</evidence>
<dbReference type="SMART" id="SM00112">
    <property type="entry name" value="CA"/>
    <property type="match status" value="9"/>
</dbReference>
<dbReference type="InterPro" id="IPR002126">
    <property type="entry name" value="Cadherin-like_dom"/>
</dbReference>
<dbReference type="PRINTS" id="PR00205">
    <property type="entry name" value="CADHERIN"/>
</dbReference>
<dbReference type="InterPro" id="IPR050174">
    <property type="entry name" value="Protocadherin/Cadherin-CA"/>
</dbReference>
<dbReference type="CDD" id="cd11304">
    <property type="entry name" value="Cadherin_repeat"/>
    <property type="match status" value="9"/>
</dbReference>
<dbReference type="PANTHER" id="PTHR24028">
    <property type="entry name" value="CADHERIN-87A"/>
    <property type="match status" value="1"/>
</dbReference>
<feature type="domain" description="Cadherin" evidence="5">
    <location>
        <begin position="451"/>
        <end position="548"/>
    </location>
</feature>
<keyword evidence="3" id="KW-1133">Transmembrane helix</keyword>
<feature type="domain" description="Cadherin" evidence="5">
    <location>
        <begin position="350"/>
        <end position="451"/>
    </location>
</feature>
<sequence length="1876" mass="195310">MDKSNNNATMRPLADKSEQIERALRIDPSDIQRIAGQNGSLYQLDLSEEQLDNIVLYQQGDTLALAYDGEFVLAIDDFFNPQNNLALSLGGTLVFNAESPVIDDGGVIWRREDEDGGVLFWLGTGAGAAALGAAAGGGGGGGTVDVDTTAPLFTSADIADPLPEHSGEGISVYQAQATDLNAIQYSLGVNGDSALFNIDPDTGLVTFNIDAEFDDQQSYQFTVIATDSFGNSSQLVVTLPITEVIVNLAPEITSGDSATVAENVDSGTQIYLAEATDPNLGDTTSYSLAPGSSDRFAIDATTGIVTVVGAIDFESTPSLTFTIIATDSGGLTDSQAVTVTVTDVDEAPAITSGNTATIAENSDPSAVIYVAAASDPDGDDVTYSLSGDDADKFTLDAISGELRLIEAADAESQASYSVVITASSTGSSGSALSSSQAVTIAVTNVDEGPAITSGNTATVAENSASSTLVYQAVAEDPEDDDIVYSLAEGGDNALFEIDADSGAVTLLASADFELDNSYSITVIATANGKSDSQAVTVTVTDVDEAPALTSGNTATVAENSASSTLVYQAVAEDPEDDDIVYSLAEGGDNALFEIDADSGAVTLLASADFELDNSYSITVIATANGKSDSQAVTVTVTDVNEAPTAVALESAVTTLAENSDTASRVKIADIAITDDALGTNVISLTGDDADLFEVVGNALFLKAGTALDYETASSLAVTVSVLDSSVTGSSAVTVDHTVAITDVNEAPTAVALESAVTTLAENSDTTARIKIADIAITDDALGSNVISLTGDDADLFEVVGNELFLKAGTALDYETASSLAVTVSVLDSSVTGSSAVTVDHTVAVTDVNEAPSITSGAIATIAENSASSTVVYSTLVSDPDTGSSFTYSLTGTDASSLSIDSNGQVRLNASANFEAKNSYSFNVVVSDGALTASKAVTLTITDINEAPRITIGAASSFVFENDSLGAFIWSPGEVVDPEGDTVQYRLGGTDAGLFLIDSNTGEITLNSALDYEANTTHSLVIYANDGELDSVPWTLTVNVFDVNEAPIFSSAATAAVNENVSQLYQAAATDPEGSAITYSLAAVGDHTLLNINSSGIVSLKTGLTDYETKTSYTFTVRASDGSNTTTKAVTVSVTDLVDETPPEALIMGFQYEQIKLEAAGVTTLDDIRPDILEINDRGDYVVGWVGYKTSDQMAPWQQRFNSDGTMVSGGVLELVAPATSSNQPVDLSDTNVRMTRVSSTGHYVLTWIDREVNSGLDGNWGDPSPYMQLFNPDGTAVIDPFKLERSNNSLGESHQQVAAVGAEGEFAVVWSSEFQSGNTSTTGGGSDIYLQHFNSDGSAKTSVLIIEEGTTGDSYRPEVAAINDAGDYVVIFTSREAGSSENRFSIRYQKFSANGIASGTLQEIDGDNDSGDFDGRPEVTGLGNNGAFAFVWHGEDGGGDWSIFVRKVASDGSLQSQIKLEATGNSSGKDQLPKILNLGDGEDFVVVWHGVDSEGDESAYVQRFDAAGQLTGVTTKLEGSRSDGNDEYIQVAQIGRDGAYVVVWQGQDSAAEGGDTSIYVQRFNPDGTVNGDKVKLEGDGLTSGNDELPKVTATGDRGAFVVSWHGTDSNGDNSIFVQQFHLDGSLDKPVVLLPGTTFEAQSNEAGMLYLVHESRTVTDVESITSIPFDYLWNAQEVTIPGVTMNFSTSGLGAGRYNLYAADETGNLSAIADGRVNLTNIQTVVFDLVEGVSSDHSSRTFNASSTYTIYIRVDSESAQAPNIASADWGKWSGANNLGADDKIILIGTDGTAILGDAGKLITQKSSAGNDTRWRTSGGSRAAKLTSAGKFSRSVSGANFTVDLWDNQWVNNPNTNDTINALFAYSMPAGVLTTQGLT</sequence>
<dbReference type="GO" id="GO:0005509">
    <property type="term" value="F:calcium ion binding"/>
    <property type="evidence" value="ECO:0007669"/>
    <property type="project" value="InterPro"/>
</dbReference>
<feature type="domain" description="Cadherin" evidence="5">
    <location>
        <begin position="548"/>
        <end position="645"/>
    </location>
</feature>
<dbReference type="InterPro" id="IPR006644">
    <property type="entry name" value="Cadg"/>
</dbReference>
<keyword evidence="3" id="KW-0472">Membrane</keyword>